<dbReference type="InterPro" id="IPR017853">
    <property type="entry name" value="GH"/>
</dbReference>
<dbReference type="GO" id="GO:0016998">
    <property type="term" value="P:cell wall macromolecule catabolic process"/>
    <property type="evidence" value="ECO:0007669"/>
    <property type="project" value="InterPro"/>
</dbReference>
<name>K1RXK3_9ZZZZ</name>
<proteinExistence type="inferred from homology"/>
<evidence type="ECO:0000256" key="1">
    <source>
        <dbReference type="ARBA" id="ARBA00010646"/>
    </source>
</evidence>
<dbReference type="PANTHER" id="PTHR34135">
    <property type="entry name" value="LYSOZYME"/>
    <property type="match status" value="1"/>
</dbReference>
<gene>
    <name evidence="3" type="ORF">OBE_16445</name>
</gene>
<keyword evidence="2" id="KW-0812">Transmembrane</keyword>
<dbReference type="PANTHER" id="PTHR34135:SF2">
    <property type="entry name" value="LYSOZYME"/>
    <property type="match status" value="1"/>
</dbReference>
<protein>
    <submittedName>
        <fullName evidence="3">Lyzozyme M1 (1,4-beta-N-acetylmuramidase)</fullName>
    </submittedName>
</protein>
<keyword evidence="2" id="KW-1133">Transmembrane helix</keyword>
<dbReference type="Gene3D" id="2.60.40.10">
    <property type="entry name" value="Immunoglobulins"/>
    <property type="match status" value="1"/>
</dbReference>
<organism evidence="3">
    <name type="scientific">human gut metagenome</name>
    <dbReference type="NCBI Taxonomy" id="408170"/>
    <lineage>
        <taxon>unclassified sequences</taxon>
        <taxon>metagenomes</taxon>
        <taxon>organismal metagenomes</taxon>
    </lineage>
</organism>
<dbReference type="Pfam" id="PF01183">
    <property type="entry name" value="Glyco_hydro_25"/>
    <property type="match status" value="1"/>
</dbReference>
<sequence length="391" mass="45362">MNKKRILIVLLSILFILIIGVSIHFYRIKHARVDITYNDLVVEVYEKRHVSSFIKSINGKIIDDYIIDSDSLGKKNISFQYINTDNIKVTSFFDIKVVDKTAPLIWISDTYSLGVGSKRSLTDLILCGDNYDKKPKCYIEGDYDLNKIGKYDLVIHASDSSKNKTSKSFTLNVYDPKNVKSKERKTVYFSDVLGKYKNNKVGLDLSKWQGNVDFSKLSQAGVSFVILRVGSTRGNGGEYVLDEMFKKNISEALKYKIPVGVYFYSYASNIKEARNDARWVIKQIKDYKVKLGVSFDWEDWSYFNSYNISFHDLNEISNAFMDEISKAKYKTMLYSSKNYLELIWNNKKYDTWLAHYTDKTNYLGKYKYWQICDTGRVDGINGNVDIDIMYE</sequence>
<comment type="caution">
    <text evidence="3">The sequence shown here is derived from an EMBL/GenBank/DDBJ whole genome shotgun (WGS) entry which is preliminary data.</text>
</comment>
<dbReference type="PROSITE" id="PS51904">
    <property type="entry name" value="GLYCOSYL_HYDROL_F25_2"/>
    <property type="match status" value="1"/>
</dbReference>
<comment type="similarity">
    <text evidence="1">Belongs to the glycosyl hydrolase 25 family.</text>
</comment>
<dbReference type="SUPFAM" id="SSF51445">
    <property type="entry name" value="(Trans)glycosidases"/>
    <property type="match status" value="1"/>
</dbReference>
<feature type="transmembrane region" description="Helical" evidence="2">
    <location>
        <begin position="7"/>
        <end position="26"/>
    </location>
</feature>
<dbReference type="GO" id="GO:0016052">
    <property type="term" value="P:carbohydrate catabolic process"/>
    <property type="evidence" value="ECO:0007669"/>
    <property type="project" value="TreeGrafter"/>
</dbReference>
<dbReference type="Gene3D" id="3.20.20.80">
    <property type="entry name" value="Glycosidases"/>
    <property type="match status" value="1"/>
</dbReference>
<dbReference type="AlphaFoldDB" id="K1RXK3"/>
<evidence type="ECO:0000256" key="2">
    <source>
        <dbReference type="SAM" id="Phobius"/>
    </source>
</evidence>
<dbReference type="GO" id="GO:0009253">
    <property type="term" value="P:peptidoglycan catabolic process"/>
    <property type="evidence" value="ECO:0007669"/>
    <property type="project" value="InterPro"/>
</dbReference>
<dbReference type="CDD" id="cd06414">
    <property type="entry name" value="GH25_LytC-like"/>
    <property type="match status" value="1"/>
</dbReference>
<dbReference type="EMBL" id="AJWZ01011204">
    <property type="protein sequence ID" value="EKC46135.1"/>
    <property type="molecule type" value="Genomic_DNA"/>
</dbReference>
<keyword evidence="2" id="KW-0472">Membrane</keyword>
<dbReference type="InterPro" id="IPR013783">
    <property type="entry name" value="Ig-like_fold"/>
</dbReference>
<evidence type="ECO:0000313" key="3">
    <source>
        <dbReference type="EMBL" id="EKC46135.1"/>
    </source>
</evidence>
<reference evidence="3" key="1">
    <citation type="journal article" date="2013" name="Environ. Microbiol.">
        <title>Microbiota from the distal guts of lean and obese adolescents exhibit partial functional redundancy besides clear differences in community structure.</title>
        <authorList>
            <person name="Ferrer M."/>
            <person name="Ruiz A."/>
            <person name="Lanza F."/>
            <person name="Haange S.B."/>
            <person name="Oberbach A."/>
            <person name="Till H."/>
            <person name="Bargiela R."/>
            <person name="Campoy C."/>
            <person name="Segura M.T."/>
            <person name="Richter M."/>
            <person name="von Bergen M."/>
            <person name="Seifert J."/>
            <person name="Suarez A."/>
        </authorList>
    </citation>
    <scope>NUCLEOTIDE SEQUENCE</scope>
</reference>
<dbReference type="GO" id="GO:0003796">
    <property type="term" value="F:lysozyme activity"/>
    <property type="evidence" value="ECO:0007669"/>
    <property type="project" value="InterPro"/>
</dbReference>
<dbReference type="InterPro" id="IPR002053">
    <property type="entry name" value="Glyco_hydro_25"/>
</dbReference>
<accession>K1RXK3</accession>